<proteinExistence type="predicted"/>
<reference evidence="4" key="2">
    <citation type="submission" date="2023-01" db="EMBL/GenBank/DDBJ databases">
        <authorList>
            <person name="Sun Q."/>
            <person name="Evtushenko L."/>
        </authorList>
    </citation>
    <scope>NUCLEOTIDE SEQUENCE</scope>
    <source>
        <strain evidence="4">VKM Ac-1069</strain>
    </source>
</reference>
<feature type="compositionally biased region" description="Low complexity" evidence="1">
    <location>
        <begin position="306"/>
        <end position="321"/>
    </location>
</feature>
<feature type="compositionally biased region" description="Basic and acidic residues" evidence="1">
    <location>
        <begin position="672"/>
        <end position="686"/>
    </location>
</feature>
<accession>A0A9W6NW76</accession>
<feature type="compositionally biased region" description="Basic and acidic residues" evidence="1">
    <location>
        <begin position="479"/>
        <end position="526"/>
    </location>
</feature>
<feature type="compositionally biased region" description="Low complexity" evidence="1">
    <location>
        <begin position="362"/>
        <end position="385"/>
    </location>
</feature>
<dbReference type="Proteomes" id="UP001143463">
    <property type="component" value="Unassembled WGS sequence"/>
</dbReference>
<evidence type="ECO:0000313" key="4">
    <source>
        <dbReference type="EMBL" id="GLL12085.1"/>
    </source>
</evidence>
<feature type="transmembrane region" description="Helical" evidence="2">
    <location>
        <begin position="149"/>
        <end position="168"/>
    </location>
</feature>
<dbReference type="PROSITE" id="PS51257">
    <property type="entry name" value="PROKAR_LIPOPROTEIN"/>
    <property type="match status" value="1"/>
</dbReference>
<feature type="compositionally biased region" description="Basic and acidic residues" evidence="1">
    <location>
        <begin position="430"/>
        <end position="444"/>
    </location>
</feature>
<keyword evidence="2" id="KW-0472">Membrane</keyword>
<feature type="compositionally biased region" description="Low complexity" evidence="1">
    <location>
        <begin position="728"/>
        <end position="748"/>
    </location>
</feature>
<evidence type="ECO:0000256" key="2">
    <source>
        <dbReference type="SAM" id="Phobius"/>
    </source>
</evidence>
<feature type="signal peptide" evidence="3">
    <location>
        <begin position="1"/>
        <end position="25"/>
    </location>
</feature>
<gene>
    <name evidence="4" type="ORF">GCM10017577_32260</name>
</gene>
<evidence type="ECO:0000256" key="1">
    <source>
        <dbReference type="SAM" id="MobiDB-lite"/>
    </source>
</evidence>
<sequence length="1147" mass="115116">MHFRRAALALVAAAGLAGLAGCATSGPTPLCDQARGLVDEGQLAQAAELFARAQVRNEGACADDGLTEVGDRYTMAYTDAARGSAAEIEGRTDLARSAYESALRLDAGNQAASNGLVRLGLPPAERSAPLPLPAVAPYPQASWWTGWQLALPALVLAVLAVVGVALLWRRGGIGPRSASSDRPESGDGGGRPAAFREWRGRGWRRSRAREDDDLEPLRPGPEDERGVRSTDLGVPPGDGREWSRGVGVGTGRADRGSETAGETSGGETSGGETSGGETSGGETSGGETSGGETSGGGTGGGGFGNAGAAAAAAGGAAAAGAALGGAALGGGGAGSADAGAAGGPSARRADSDRTGPGGAAGSAGSRSAEAGAPGRAATGGRAPEGSAGRGDLDRADRPTGAEAPKARKERSWLTRGRDLGRGKAKRGRRTQQEADARWARMREEAEPEPTEVLPPDSRPLPAASSAATAAGVLAAGEVAAERQEADPTPREVEPSPRREAEPSPRSEARPSSRDDAGTPDRSEAEPTARGGTDSAEQRDAPAPGTAGPDRSGTEPSDRGGDGPSGGTGAGASVAGAEPAERQVGPASERGGARPGGSEAEPSDRIGDESPGRGGAESAERSNAEASGEPGGAPSSRGGDQASDRGEGEPVDDGEALASGAITTAAHLGEAQPSDRSEEQPGEKREAPSAATAEAAPPAAPESESTQQDQPGPEQREPQTAPAGVAPLASGDAGATASTDAASAEAQETASERHAAAQPSSAGAVSAGIGAVAAQASAGRDRPAADTQPSDTDEPSTAEAEPTAPTSPDQPTEAAETRAGGPTDSKQPAHADEPPATPTVTAAAAEPTDRPRRTVVEEIPEPTTPSDDELFEERAAAEAPTVPEAAAGTAVAAAAAQAAGPAQTGTPAAKAETPDPALRSQLATLDLELGQLQRLLNRSLRTDRDGGPPRFFAAREPVKGSAVAVTLEIVSLQLTGGDHIGNTVCVRRTVFAERPPGPWVPADPDNRWQDVAEEVDHRATGSIRDSDGRMWITPGREDLRGTLLDLDRVRPAWLPLLLGDGPSASLPLIPPPSDQVTGLKAALDGAQPVVSPQPRPSGVRLLAIVDALLAGPALTNVRVDAVANEVLALAAAESVEHELDRHLVPLGR</sequence>
<feature type="chain" id="PRO_5040832646" evidence="3">
    <location>
        <begin position="26"/>
        <end position="1147"/>
    </location>
</feature>
<organism evidence="4 5">
    <name type="scientific">Pseudonocardia halophobica</name>
    <dbReference type="NCBI Taxonomy" id="29401"/>
    <lineage>
        <taxon>Bacteria</taxon>
        <taxon>Bacillati</taxon>
        <taxon>Actinomycetota</taxon>
        <taxon>Actinomycetes</taxon>
        <taxon>Pseudonocardiales</taxon>
        <taxon>Pseudonocardiaceae</taxon>
        <taxon>Pseudonocardia</taxon>
    </lineage>
</organism>
<feature type="compositionally biased region" description="Low complexity" evidence="1">
    <location>
        <begin position="459"/>
        <end position="478"/>
    </location>
</feature>
<keyword evidence="3" id="KW-0732">Signal</keyword>
<evidence type="ECO:0000313" key="5">
    <source>
        <dbReference type="Proteomes" id="UP001143463"/>
    </source>
</evidence>
<feature type="compositionally biased region" description="Low complexity" evidence="1">
    <location>
        <begin position="759"/>
        <end position="777"/>
    </location>
</feature>
<feature type="compositionally biased region" description="Basic and acidic residues" evidence="1">
    <location>
        <begin position="601"/>
        <end position="610"/>
    </location>
</feature>
<reference evidence="4" key="1">
    <citation type="journal article" date="2014" name="Int. J. Syst. Evol. Microbiol.">
        <title>Complete genome sequence of Corynebacterium casei LMG S-19264T (=DSM 44701T), isolated from a smear-ripened cheese.</title>
        <authorList>
            <consortium name="US DOE Joint Genome Institute (JGI-PGF)"/>
            <person name="Walter F."/>
            <person name="Albersmeier A."/>
            <person name="Kalinowski J."/>
            <person name="Ruckert C."/>
        </authorList>
    </citation>
    <scope>NUCLEOTIDE SEQUENCE</scope>
    <source>
        <strain evidence="4">VKM Ac-1069</strain>
    </source>
</reference>
<keyword evidence="2" id="KW-0812">Transmembrane</keyword>
<feature type="region of interest" description="Disordered" evidence="1">
    <location>
        <begin position="173"/>
        <end position="883"/>
    </location>
</feature>
<feature type="compositionally biased region" description="Basic and acidic residues" evidence="1">
    <location>
        <begin position="846"/>
        <end position="855"/>
    </location>
</feature>
<evidence type="ECO:0000256" key="3">
    <source>
        <dbReference type="SAM" id="SignalP"/>
    </source>
</evidence>
<comment type="caution">
    <text evidence="4">The sequence shown here is derived from an EMBL/GenBank/DDBJ whole genome shotgun (WGS) entry which is preliminary data.</text>
</comment>
<protein>
    <submittedName>
        <fullName evidence="4">Uncharacterized protein</fullName>
    </submittedName>
</protein>
<feature type="compositionally biased region" description="Gly residues" evidence="1">
    <location>
        <begin position="322"/>
        <end position="334"/>
    </location>
</feature>
<feature type="compositionally biased region" description="Low complexity" evidence="1">
    <location>
        <begin position="687"/>
        <end position="705"/>
    </location>
</feature>
<dbReference type="EMBL" id="BSFQ01000012">
    <property type="protein sequence ID" value="GLL12085.1"/>
    <property type="molecule type" value="Genomic_DNA"/>
</dbReference>
<dbReference type="AlphaFoldDB" id="A0A9W6NW76"/>
<feature type="compositionally biased region" description="Basic and acidic residues" evidence="1">
    <location>
        <begin position="551"/>
        <end position="560"/>
    </location>
</feature>
<feature type="compositionally biased region" description="Gly residues" evidence="1">
    <location>
        <begin position="263"/>
        <end position="305"/>
    </location>
</feature>
<dbReference type="RefSeq" id="WP_037045807.1">
    <property type="nucleotide sequence ID" value="NZ_BAAAUZ010000020.1"/>
</dbReference>
<name>A0A9W6NW76_9PSEU</name>
<keyword evidence="5" id="KW-1185">Reference proteome</keyword>
<feature type="compositionally biased region" description="Basic and acidic residues" evidence="1">
    <location>
        <begin position="390"/>
        <end position="421"/>
    </location>
</feature>
<keyword evidence="2" id="KW-1133">Transmembrane helix</keyword>